<dbReference type="InParanoid" id="Q8SR52"/>
<evidence type="ECO:0000256" key="1">
    <source>
        <dbReference type="SAM" id="Coils"/>
    </source>
</evidence>
<feature type="domain" description="AAA+ ATPase" evidence="2">
    <location>
        <begin position="1822"/>
        <end position="2144"/>
    </location>
</feature>
<reference evidence="3 4" key="2">
    <citation type="journal article" date="2009" name="BMC Genomics">
        <title>Identification of transcriptional signals in Encephalitozoon cuniculi widespread among Microsporidia phylum: support for accurate structural genome annotation.</title>
        <authorList>
            <person name="Peyretaillade E."/>
            <person name="Goncalves O."/>
            <person name="Terrat S."/>
            <person name="Dugat-Bony E."/>
            <person name="Wincker P."/>
            <person name="Cornman R.S."/>
            <person name="Evans J.D."/>
            <person name="Delbac F."/>
            <person name="Peyret P."/>
        </authorList>
    </citation>
    <scope>NUCLEOTIDE SEQUENCE [LARGE SCALE GENOMIC DNA]</scope>
    <source>
        <strain evidence="3 4">GB-M1</strain>
    </source>
</reference>
<dbReference type="InterPro" id="IPR011704">
    <property type="entry name" value="ATPase_dyneun-rel_AAA"/>
</dbReference>
<keyword evidence="4" id="KW-1185">Reference proteome</keyword>
<dbReference type="InterPro" id="IPR035699">
    <property type="entry name" value="AAA_6"/>
</dbReference>
<proteinExistence type="predicted"/>
<dbReference type="GO" id="GO:0030286">
    <property type="term" value="C:dynein complex"/>
    <property type="evidence" value="ECO:0007669"/>
    <property type="project" value="InterPro"/>
</dbReference>
<dbReference type="GO" id="GO:0016887">
    <property type="term" value="F:ATP hydrolysis activity"/>
    <property type="evidence" value="ECO:0007669"/>
    <property type="project" value="InterPro"/>
</dbReference>
<dbReference type="Pfam" id="PF07728">
    <property type="entry name" value="AAA_5"/>
    <property type="match status" value="1"/>
</dbReference>
<dbReference type="InterPro" id="IPR024743">
    <property type="entry name" value="Dynein_HC_stalk"/>
</dbReference>
<dbReference type="HOGENOM" id="CLU_227616_0_0_1"/>
<protein>
    <submittedName>
        <fullName evidence="3">DYNEIN HEAVY CHAIN</fullName>
    </submittedName>
</protein>
<sequence length="3151" mass="361108">MDINNALCSEIDRVADKLKSLGDIHEWIVDHNGHAYPYRGEMPDEFGYIVKHGKDGLLILKGGHEFIVDAISRFMIPAAASKLRKNTLSVAATKMLRSLELHIKQMEKIVGGKTCSDSKGMAMETQDVARLYEKYSEEFHSGLDLGKTLLSHELELIFRSGEQWVGCMRKLYESVCSERDGFYEEKSFWSRFHMEMCHIREFCRSKAFRFACDVLRKSGKYVTVATLDSLLSSSKYSELGRRLHDFYANMDFSGIYFPKSFSEFKDSVISATQAVSRDIGRQSRMARRLILVQMDSLARLIVDRICEYVSIEWLGCCEELLTCSMESMSSLVNSFDGEESEAMSLESSLFYEFRGGEHLAGFYSAFGDIKRILLFTWSFKKLGTLLPSLPGYSSGGMDYGEEYRSLLWELGSEVGDPDSGPVRKWMRKDLFDAKVRSGVSFGKQEEFVSDIFNITFERIHGMDPTTLEDDEEDTPALAILLGQEEAGRFVKLCKIMRMFSFFNSLEMFSRRTLANRMAIVKYLSSVVRTGPLFLQRDFFGRMSELLMARDMFMEVDGVLRLFFGGEWSGIVQLSGIRRAKRCVERQIDDEIREWCSSVLSDDFLEERAVRVERGADGARRLRASSGSPVLRRLDEYLMMMSLEDLMPLIPHAVHRKMSLVSGVRGIYKRVVSGCEAINTILEDVGDDLDLFYKEMDQVFMSIEKVLGLRWREVERASEVEELMDRVRELENRVYSYRFFVKKIAKEEMKTVFSSRIQKKEPFSLDSEAYVGFFRLYEKSIVIRGINRSMGRVLSQYLESVQEALEIEDGSFFVSRHRVRDGGLEKGRGCDAWENCFDPPLSEYFRILEKIFPSEEGYFFDEVLKRLDPGHEIKSRIEEIIRMVTVKYDFCLEVLGSVSISELPQGLYKRFIKVRSSYRSAEMFAKNTIPFFVFEHSMDTSQHQKLFEAVCDEVCRFVDTENSRVYGMLVAGKGRIYDGTEPRSRIEAGPICEEERGTEESALLDEISRTILVDEYLNSDEFRMLEELNSAVVEHGLKSPSTPVEMIINERNIVLEIGRRALDMFLSNIPFGAIKSRRESLDREIGAFNNEVDGIAREEDELMFYPMFKSLKAKHRMLEEKTEYLNKILSITGLPLISDTLRERIDTLDAEWDSFCRISESLKKYESQQVSGLDVAQFVSFLRSVDTGAFHAEYFRVFLCKIKHYTDACDYLWHVKSPYVKKKYFDADMELRQFFLMFNREDMEARLADSKMEYEVERYVEKTKAEVSSLKLELSSVGEGQVVVSNLGSIGDKVGRFLVEYDSISRLNTKGVFLDELGDTKRYIDECLDFVSCFEEVQKEIMELSNVFCADALRFEAKKYAVVKERFSGVLAGSDASESAGGKSIELAAILEHKDGIVEMKRGLNDVLKGLRIFLEKCREETPRLYLISDGDLIKALNNRSYYEEMLRMMFNIDAVITNNGSIAGFESRGERVMLRKEVLTDQSIGGFVDSFSNEARNTLRSYFYDGLEGIEEGCPSIISELITEFKYFNKKTCEMTPKLRVLEREMEKYPNGVVRLYPKPVVEDGVLYMESIEKMEYGFEYYPPTDIVFTPLVCRVLSSIAVSLKSLCGAILYGRSGTGKTESVKYYCRLIGKPVFVFCCNEDCELATLRNVIEGAVLMGSYLCFDEFNRLSEETMSGATELILSSKDKTKFFLTMNIGYKGRYELPRSLRAIFGETRIDTPDVKDIIDYYCGGISEKIYRLMQQMESSTSRQDHYDFGLRAIRMIAGHGGEAEITRSMIYFFMACLLKKDKAVFVKEVRRIFGLDVEAVAYKDALLHGLDSRRGALVVGGNGVGKSVLIRAACDAREAACFYYNPRNMREIFGHRDELTGEWRDSRFVQDLRRNIHGGRECWFVFDGPVESSWIEDFNPILDENRFLCLSSGERIRIPEHYRFVFESTSMEKITPATLTRVFLVYMEEDGPSSACCSQDTSVLAGIRYDGQKTLEFPFKKLIATEEQSFYARSIETLSRDGGRVFFIRGEAGVGKGALISEVFGDDAVVIEGRGFEISMIEGSLGEDKIKKIGGGKVYDARCVIYIEEFDCTNVNLVEAVREYNEYGRMGELQMRNTVVICGVNERNGDDAVSGTPGERLERKVRSVFVEAPRDMPFLLEEEVRKRLGSTRHFKSSKKVLQAVLFVYKNFGASLRKITDFIRTLGDLCTEDGDLGDLMYFEAKIYFGECKSLRNEMQRIFGKQPDEIEFDLEARRFRKARECSDISCVGSILHRGYNLVVEGPRMSGKRWLVRECTRRMRIDVKIVGREDEKKIDGQTAFLVEDRLTLGKGLSSRCMTFKLRRRSYYSLDLLRVHGKIADGDTSHKDVLNECFVSEIGINIDSEGGGVFSEVPSLMVEIDEDGHPSSCLHPSIVTTGFLCKAIEFGMSFIRISKEFRDKEIRRRQFLTEGLQKIEDFREEACSLGSESSRKRKDLQDLTAVLNSQLEKIVTSQRQMEDEKKAIGGRKREMEEAFGLSQRRREAVDKRLGVAKALLEESGRGIKELSKSNLSEIKVMINPPEIVRSTVEAVFWLVEGRSKGDMGSIEWKQLIQFMKREDFVSKVLGCETLEIPDALEKLVSGPLFVHEKALNASKACGSLFLWVMARYKYAKIMLEISPMEQEIAALEHDTKKSRKEIEEEERKLMEIEDRIEAMKSEYNASVARLESIRVEIAMFDEKALMINKVICELSDEVEKWRRMKYLCPIRYMLMSSEWILDHNRSGFIHRSDVSRLLRTKRFVSTSLEDKNYRQVLSSCSYYGNDVIVHGCDRFDRDVYRALKHQMDNRTHSIILTSNSKTNPYKEYTYNCSFAEKFEVEDPGDLEKLEEGLLELIVGHAPLDEIYAHKKSLENERNVDRQYAKKREVYEVLNSLFSRKSKSFFEVYGVSLSFGIFKRYVEDVVYPILASRVCGDVKNMWTSMVDADMGTIQDIIAGSIDSFYSSTYPETGCGYADLVDEIDRYPFDYTLVIACDDATYMVEEKMAVASVISAGPKENNEEIYRILGEKTQERKTHLIKNIHFLGNARKTGNNRLIFTIEEGKRHSLMEDSKVVYCRGYGAHETSSKALASVPGGDPELVKFHMEMMCRSSQFGLKDLALCAENMGHCDKEYLKAIVYSSRIDM</sequence>
<evidence type="ECO:0000259" key="2">
    <source>
        <dbReference type="SMART" id="SM00382"/>
    </source>
</evidence>
<dbReference type="GO" id="GO:0045505">
    <property type="term" value="F:dynein intermediate chain binding"/>
    <property type="evidence" value="ECO:0007669"/>
    <property type="project" value="InterPro"/>
</dbReference>
<evidence type="ECO:0000313" key="3">
    <source>
        <dbReference type="EMBL" id="CAD25783.1"/>
    </source>
</evidence>
<dbReference type="RefSeq" id="NP_586179.1">
    <property type="nucleotide sequence ID" value="NM_001042012.1"/>
</dbReference>
<dbReference type="STRING" id="284813.Q8SR52"/>
<dbReference type="GeneID" id="859828"/>
<name>Q8SR52_ENCCU</name>
<dbReference type="Gene3D" id="1.20.920.20">
    <property type="match status" value="1"/>
</dbReference>
<dbReference type="GO" id="GO:0008569">
    <property type="term" value="F:minus-end-directed microtubule motor activity"/>
    <property type="evidence" value="ECO:0007669"/>
    <property type="project" value="TreeGrafter"/>
</dbReference>
<dbReference type="OrthoDB" id="286107at2759"/>
<dbReference type="InterPro" id="IPR027417">
    <property type="entry name" value="P-loop_NTPase"/>
</dbReference>
<dbReference type="SMART" id="SM00382">
    <property type="entry name" value="AAA"/>
    <property type="match status" value="2"/>
</dbReference>
<accession>Q8SR52</accession>
<feature type="domain" description="AAA+ ATPase" evidence="2">
    <location>
        <begin position="1606"/>
        <end position="1725"/>
    </location>
</feature>
<dbReference type="SUPFAM" id="SSF52540">
    <property type="entry name" value="P-loop containing nucleoside triphosphate hydrolases"/>
    <property type="match status" value="2"/>
</dbReference>
<evidence type="ECO:0000313" key="4">
    <source>
        <dbReference type="Proteomes" id="UP000000819"/>
    </source>
</evidence>
<dbReference type="Proteomes" id="UP000000819">
    <property type="component" value="Chromosome X"/>
</dbReference>
<dbReference type="VEuPathDB" id="MicrosporidiaDB:ECU10_0640"/>
<dbReference type="Pfam" id="PF12777">
    <property type="entry name" value="MT"/>
    <property type="match status" value="1"/>
</dbReference>
<organism evidence="3 4">
    <name type="scientific">Encephalitozoon cuniculi (strain GB-M1)</name>
    <name type="common">Microsporidian parasite</name>
    <dbReference type="NCBI Taxonomy" id="284813"/>
    <lineage>
        <taxon>Eukaryota</taxon>
        <taxon>Fungi</taxon>
        <taxon>Fungi incertae sedis</taxon>
        <taxon>Microsporidia</taxon>
        <taxon>Unikaryonidae</taxon>
        <taxon>Encephalitozoon</taxon>
    </lineage>
</organism>
<dbReference type="GO" id="GO:0051959">
    <property type="term" value="F:dynein light intermediate chain binding"/>
    <property type="evidence" value="ECO:0007669"/>
    <property type="project" value="InterPro"/>
</dbReference>
<gene>
    <name evidence="3" type="ordered locus">ECU10_0640</name>
</gene>
<dbReference type="EMBL" id="AL590449">
    <property type="protein sequence ID" value="CAD25783.1"/>
    <property type="molecule type" value="Genomic_DNA"/>
</dbReference>
<keyword evidence="1" id="KW-0175">Coiled coil</keyword>
<dbReference type="KEGG" id="ecu:ECU10_0640"/>
<dbReference type="PANTHER" id="PTHR10676">
    <property type="entry name" value="DYNEIN HEAVY CHAIN FAMILY PROTEIN"/>
    <property type="match status" value="1"/>
</dbReference>
<dbReference type="PANTHER" id="PTHR10676:SF396">
    <property type="entry name" value="DYNEIN AXONEMAL HEAVY CHAIN 1"/>
    <property type="match status" value="1"/>
</dbReference>
<dbReference type="GO" id="GO:0005524">
    <property type="term" value="F:ATP binding"/>
    <property type="evidence" value="ECO:0007669"/>
    <property type="project" value="InterPro"/>
</dbReference>
<dbReference type="InterPro" id="IPR003593">
    <property type="entry name" value="AAA+_ATPase"/>
</dbReference>
<dbReference type="GO" id="GO:0060294">
    <property type="term" value="P:cilium movement involved in cell motility"/>
    <property type="evidence" value="ECO:0007669"/>
    <property type="project" value="TreeGrafter"/>
</dbReference>
<dbReference type="GO" id="GO:0097729">
    <property type="term" value="C:9+2 motile cilium"/>
    <property type="evidence" value="ECO:0007669"/>
    <property type="project" value="TreeGrafter"/>
</dbReference>
<dbReference type="Pfam" id="PF12774">
    <property type="entry name" value="AAA_6"/>
    <property type="match status" value="2"/>
</dbReference>
<dbReference type="Pfam" id="PF08393">
    <property type="entry name" value="DHC_N2"/>
    <property type="match status" value="1"/>
</dbReference>
<dbReference type="InterPro" id="IPR026983">
    <property type="entry name" value="DHC"/>
</dbReference>
<reference evidence="3 4" key="1">
    <citation type="journal article" date="2001" name="Nature">
        <title>Genome sequence and gene compaction of the eukaryote parasite Encephalitozoon cuniculi.</title>
        <authorList>
            <person name="Katinka M.D."/>
            <person name="Duprat S."/>
            <person name="Cornillot E."/>
            <person name="Metenier G."/>
            <person name="Thomarat F."/>
            <person name="Prensier G."/>
            <person name="Barbe V."/>
            <person name="Peyretaillade E."/>
            <person name="Brottier P."/>
            <person name="Wincker P."/>
            <person name="Delbac F."/>
            <person name="El Alaoui H."/>
            <person name="Peyret P."/>
            <person name="Saurin W."/>
            <person name="Gouy M."/>
            <person name="Weissenbach J."/>
            <person name="Vivares C.P."/>
        </authorList>
    </citation>
    <scope>NUCLEOTIDE SEQUENCE [LARGE SCALE GENOMIC DNA]</scope>
    <source>
        <strain evidence="3 4">GB-M1</strain>
    </source>
</reference>
<feature type="coiled-coil region" evidence="1">
    <location>
        <begin position="2654"/>
        <end position="2695"/>
    </location>
</feature>
<dbReference type="Gene3D" id="3.40.50.300">
    <property type="entry name" value="P-loop containing nucleotide triphosphate hydrolases"/>
    <property type="match status" value="2"/>
</dbReference>
<dbReference type="InterPro" id="IPR013602">
    <property type="entry name" value="Dynein_heavy_linker"/>
</dbReference>